<gene>
    <name evidence="1" type="ORF">K8W15_07840</name>
</gene>
<reference evidence="1" key="1">
    <citation type="journal article" date="2021" name="PeerJ">
        <title>Extensive microbial diversity within the chicken gut microbiome revealed by metagenomics and culture.</title>
        <authorList>
            <person name="Gilroy R."/>
            <person name="Ravi A."/>
            <person name="Getino M."/>
            <person name="Pursley I."/>
            <person name="Horton D.L."/>
            <person name="Alikhan N.F."/>
            <person name="Baker D."/>
            <person name="Gharbi K."/>
            <person name="Hall N."/>
            <person name="Watson M."/>
            <person name="Adriaenssens E.M."/>
            <person name="Foster-Nyarko E."/>
            <person name="Jarju S."/>
            <person name="Secka A."/>
            <person name="Antonio M."/>
            <person name="Oren A."/>
            <person name="Chaudhuri R.R."/>
            <person name="La Ragione R."/>
            <person name="Hildebrand F."/>
            <person name="Pallen M.J."/>
        </authorList>
    </citation>
    <scope>NUCLEOTIDE SEQUENCE</scope>
    <source>
        <strain evidence="1">ChiHjej11B10-15683</strain>
    </source>
</reference>
<sequence length="54" mass="6177">MNITLGDEIKFNDEVVPDHLLKALFVVLQKRYQELESPIAANIIMANHLQVSEK</sequence>
<name>A0A921L3M6_9PAST</name>
<protein>
    <submittedName>
        <fullName evidence="1">Uncharacterized protein</fullName>
    </submittedName>
</protein>
<dbReference type="RefSeq" id="WP_021460868.1">
    <property type="nucleotide sequence ID" value="NZ_AP035889.1"/>
</dbReference>
<reference evidence="1" key="2">
    <citation type="submission" date="2021-09" db="EMBL/GenBank/DDBJ databases">
        <authorList>
            <person name="Gilroy R."/>
        </authorList>
    </citation>
    <scope>NUCLEOTIDE SEQUENCE</scope>
    <source>
        <strain evidence="1">ChiHjej11B10-15683</strain>
    </source>
</reference>
<evidence type="ECO:0000313" key="2">
    <source>
        <dbReference type="Proteomes" id="UP000749334"/>
    </source>
</evidence>
<dbReference type="Proteomes" id="UP000749334">
    <property type="component" value="Unassembled WGS sequence"/>
</dbReference>
<dbReference type="AlphaFoldDB" id="A0A921L3M6"/>
<evidence type="ECO:0000313" key="1">
    <source>
        <dbReference type="EMBL" id="HJF74078.1"/>
    </source>
</evidence>
<organism evidence="1 2">
    <name type="scientific">Gallibacterium anatis</name>
    <dbReference type="NCBI Taxonomy" id="750"/>
    <lineage>
        <taxon>Bacteria</taxon>
        <taxon>Pseudomonadati</taxon>
        <taxon>Pseudomonadota</taxon>
        <taxon>Gammaproteobacteria</taxon>
        <taxon>Pasteurellales</taxon>
        <taxon>Pasteurellaceae</taxon>
        <taxon>Gallibacterium</taxon>
    </lineage>
</organism>
<comment type="caution">
    <text evidence="1">The sequence shown here is derived from an EMBL/GenBank/DDBJ whole genome shotgun (WGS) entry which is preliminary data.</text>
</comment>
<proteinExistence type="predicted"/>
<accession>A0A921L3M6</accession>
<dbReference type="EMBL" id="DYVQ01000071">
    <property type="protein sequence ID" value="HJF74078.1"/>
    <property type="molecule type" value="Genomic_DNA"/>
</dbReference>